<evidence type="ECO:0000256" key="3">
    <source>
        <dbReference type="ARBA" id="ARBA00022448"/>
    </source>
</evidence>
<evidence type="ECO:0000256" key="4">
    <source>
        <dbReference type="ARBA" id="ARBA00022729"/>
    </source>
</evidence>
<comment type="similarity">
    <text evidence="2">Belongs to the bacterial solute-binding protein 1 family.</text>
</comment>
<keyword evidence="4 5" id="KW-0732">Signal</keyword>
<dbReference type="PROSITE" id="PS51257">
    <property type="entry name" value="PROKAR_LIPOPROTEIN"/>
    <property type="match status" value="1"/>
</dbReference>
<dbReference type="GO" id="GO:0030313">
    <property type="term" value="C:cell envelope"/>
    <property type="evidence" value="ECO:0007669"/>
    <property type="project" value="UniProtKB-SubCell"/>
</dbReference>
<evidence type="ECO:0000256" key="5">
    <source>
        <dbReference type="SAM" id="SignalP"/>
    </source>
</evidence>
<gene>
    <name evidence="6" type="ORF">KCV87_05395</name>
</gene>
<dbReference type="AlphaFoldDB" id="A0AA45L8E5"/>
<proteinExistence type="inferred from homology"/>
<protein>
    <submittedName>
        <fullName evidence="6">Sugar ABC transporter substrate-binding protein</fullName>
    </submittedName>
</protein>
<dbReference type="InterPro" id="IPR050490">
    <property type="entry name" value="Bact_solute-bd_prot1"/>
</dbReference>
<dbReference type="Proteomes" id="UP000677152">
    <property type="component" value="Chromosome"/>
</dbReference>
<feature type="chain" id="PRO_5041286671" evidence="5">
    <location>
        <begin position="34"/>
        <end position="424"/>
    </location>
</feature>
<organism evidence="6 7">
    <name type="scientific">Actinosynnema pretiosum subsp. pretiosum</name>
    <dbReference type="NCBI Taxonomy" id="103721"/>
    <lineage>
        <taxon>Bacteria</taxon>
        <taxon>Bacillati</taxon>
        <taxon>Actinomycetota</taxon>
        <taxon>Actinomycetes</taxon>
        <taxon>Pseudonocardiales</taxon>
        <taxon>Pseudonocardiaceae</taxon>
        <taxon>Actinosynnema</taxon>
    </lineage>
</organism>
<dbReference type="PANTHER" id="PTHR43649:SF31">
    <property type="entry name" value="SN-GLYCEROL-3-PHOSPHATE-BINDING PERIPLASMIC PROTEIN UGPB"/>
    <property type="match status" value="1"/>
</dbReference>
<dbReference type="EMBL" id="CP073249">
    <property type="protein sequence ID" value="QUF05534.1"/>
    <property type="molecule type" value="Genomic_DNA"/>
</dbReference>
<dbReference type="CDD" id="cd13585">
    <property type="entry name" value="PBP2_TMBP_like"/>
    <property type="match status" value="1"/>
</dbReference>
<dbReference type="Pfam" id="PF01547">
    <property type="entry name" value="SBP_bac_1"/>
    <property type="match status" value="1"/>
</dbReference>
<sequence>MIPNRRAGSRARRWAGLAAALSLAVTGCGPGAAADPNTLTVSVWNLASTPEFQALFDAFEQANPGVTVKPVDIVAADYPEKVTTMLAGGDRTDVITMKNVTDYARHSSRGQLQDVTDLVEPLESQGLQGLEAFESEGRYFAAPYRQDFWVLYYNKTLFQQAGVPAPENWTWAEYADAAKKLTTGSGGDKTFGAYHHVWRSVVQAIAAAQNDGDQLSGDYGFFTEQYTTALRMQQDGSVLDYGAITTQQADYRSTFERARTAMVPMGTWYTSSIIKAKREGDSQVDWAIAPLPQRAEGGEVATFGSPTAFAANRNADNSDLAREFVAFAAGEEGAKAITKVGVVPALRSEALTDAYFQLDGMAKDELSTAAFRPDHVALEMPVSKRSSAVDTILKEEHELIMVGEKSVADGIRDMGERVRTEAPE</sequence>
<dbReference type="Gene3D" id="3.40.190.10">
    <property type="entry name" value="Periplasmic binding protein-like II"/>
    <property type="match status" value="1"/>
</dbReference>
<evidence type="ECO:0000313" key="6">
    <source>
        <dbReference type="EMBL" id="QUF05534.1"/>
    </source>
</evidence>
<comment type="subcellular location">
    <subcellularLocation>
        <location evidence="1">Cell envelope</location>
    </subcellularLocation>
</comment>
<reference evidence="6" key="1">
    <citation type="submission" date="2021-04" db="EMBL/GenBank/DDBJ databases">
        <title>Genomic sequence of Actinosynnema pretiosum subsp. pretiosum ATCC 31280 (C-14919).</title>
        <authorList>
            <person name="Bai L."/>
            <person name="Wang X."/>
            <person name="Xiao Y."/>
        </authorList>
    </citation>
    <scope>NUCLEOTIDE SEQUENCE</scope>
    <source>
        <strain evidence="6">ATCC 31280</strain>
    </source>
</reference>
<name>A0AA45L8E5_9PSEU</name>
<dbReference type="PANTHER" id="PTHR43649">
    <property type="entry name" value="ARABINOSE-BINDING PROTEIN-RELATED"/>
    <property type="match status" value="1"/>
</dbReference>
<dbReference type="InterPro" id="IPR006059">
    <property type="entry name" value="SBP"/>
</dbReference>
<evidence type="ECO:0000256" key="1">
    <source>
        <dbReference type="ARBA" id="ARBA00004196"/>
    </source>
</evidence>
<accession>A0AA45L8E5</accession>
<keyword evidence="3" id="KW-0813">Transport</keyword>
<feature type="signal peptide" evidence="5">
    <location>
        <begin position="1"/>
        <end position="33"/>
    </location>
</feature>
<evidence type="ECO:0000313" key="7">
    <source>
        <dbReference type="Proteomes" id="UP000677152"/>
    </source>
</evidence>
<evidence type="ECO:0000256" key="2">
    <source>
        <dbReference type="ARBA" id="ARBA00008520"/>
    </source>
</evidence>
<dbReference type="SUPFAM" id="SSF53850">
    <property type="entry name" value="Periplasmic binding protein-like II"/>
    <property type="match status" value="1"/>
</dbReference>